<evidence type="ECO:0000313" key="3">
    <source>
        <dbReference type="Proteomes" id="UP001595645"/>
    </source>
</evidence>
<comment type="caution">
    <text evidence="2">The sequence shown here is derived from an EMBL/GenBank/DDBJ whole genome shotgun (WGS) entry which is preliminary data.</text>
</comment>
<accession>A0ABV7PEV2</accession>
<feature type="region of interest" description="Disordered" evidence="1">
    <location>
        <begin position="178"/>
        <end position="218"/>
    </location>
</feature>
<dbReference type="EMBL" id="JBHRWK010000165">
    <property type="protein sequence ID" value="MFC3456543.1"/>
    <property type="molecule type" value="Genomic_DNA"/>
</dbReference>
<feature type="non-terminal residue" evidence="2">
    <location>
        <position position="342"/>
    </location>
</feature>
<name>A0ABV7PEV2_9PSEU</name>
<evidence type="ECO:0000256" key="1">
    <source>
        <dbReference type="SAM" id="MobiDB-lite"/>
    </source>
</evidence>
<keyword evidence="3" id="KW-1185">Reference proteome</keyword>
<protein>
    <submittedName>
        <fullName evidence="2">Uncharacterized protein</fullName>
    </submittedName>
</protein>
<reference evidence="3" key="1">
    <citation type="journal article" date="2019" name="Int. J. Syst. Evol. Microbiol.">
        <title>The Global Catalogue of Microorganisms (GCM) 10K type strain sequencing project: providing services to taxonomists for standard genome sequencing and annotation.</title>
        <authorList>
            <consortium name="The Broad Institute Genomics Platform"/>
            <consortium name="The Broad Institute Genome Sequencing Center for Infectious Disease"/>
            <person name="Wu L."/>
            <person name="Ma J."/>
        </authorList>
    </citation>
    <scope>NUCLEOTIDE SEQUENCE [LARGE SCALE GENOMIC DNA]</scope>
    <source>
        <strain evidence="3">CGMCC 4.7676</strain>
    </source>
</reference>
<dbReference type="Proteomes" id="UP001595645">
    <property type="component" value="Unassembled WGS sequence"/>
</dbReference>
<sequence length="342" mass="36264">MGEVMWPREEGVLGGVPSVHDDVMVAPVGVIIGGVGSELRDAAALLLKEAGVHGVVLLDHGVRDLEVIERAVRGSGWREGGEPVRLFACETGDGALDRLAVGLQERLGVAVGYPIELVWLEVEGPGPAARVGKLGLTENGMPVPVLFDAAGGGGWVRRVPDRRYPDGRIEGWPYTVPAPEGGLGLDQPRHLAPGDTDPVSAGPGTEGQGVTGAGPSDALPADVEWGVGPGQDATLAGYLKKNNRSSPATSTDLQYWIQDLQNAAVTVTGLRVPAPVVAVLSDGQITAKQVRGRRDSRATLAPTPERVRSLVPPWVKAFRPGEVQWYEGELREGEWHEGEWRQ</sequence>
<proteinExistence type="predicted"/>
<evidence type="ECO:0000313" key="2">
    <source>
        <dbReference type="EMBL" id="MFC3456543.1"/>
    </source>
</evidence>
<gene>
    <name evidence="2" type="ORF">ACFOSH_44610</name>
</gene>
<dbReference type="RefSeq" id="WP_378248003.1">
    <property type="nucleotide sequence ID" value="NZ_JBHRWK010000165.1"/>
</dbReference>
<organism evidence="2 3">
    <name type="scientific">Amycolatopsis speibonae</name>
    <dbReference type="NCBI Taxonomy" id="1450224"/>
    <lineage>
        <taxon>Bacteria</taxon>
        <taxon>Bacillati</taxon>
        <taxon>Actinomycetota</taxon>
        <taxon>Actinomycetes</taxon>
        <taxon>Pseudonocardiales</taxon>
        <taxon>Pseudonocardiaceae</taxon>
        <taxon>Amycolatopsis</taxon>
    </lineage>
</organism>